<comment type="similarity">
    <text evidence="3">Belongs to the bacterial ribosomal protein bS16 family.</text>
</comment>
<evidence type="ECO:0000313" key="4">
    <source>
        <dbReference type="EMBL" id="NWJ47347.1"/>
    </source>
</evidence>
<dbReference type="Gene3D" id="3.30.1320.10">
    <property type="match status" value="1"/>
</dbReference>
<dbReference type="PANTHER" id="PTHR12919">
    <property type="entry name" value="30S RIBOSOMAL PROTEIN S16"/>
    <property type="match status" value="1"/>
</dbReference>
<evidence type="ECO:0000256" key="3">
    <source>
        <dbReference type="HAMAP-Rule" id="MF_00385"/>
    </source>
</evidence>
<dbReference type="InterPro" id="IPR000307">
    <property type="entry name" value="Ribosomal_bS16"/>
</dbReference>
<dbReference type="SUPFAM" id="SSF54565">
    <property type="entry name" value="Ribosomal protein S16"/>
    <property type="match status" value="1"/>
</dbReference>
<dbReference type="GO" id="GO:0006412">
    <property type="term" value="P:translation"/>
    <property type="evidence" value="ECO:0007669"/>
    <property type="project" value="UniProtKB-UniRule"/>
</dbReference>
<dbReference type="NCBIfam" id="TIGR00002">
    <property type="entry name" value="S16"/>
    <property type="match status" value="1"/>
</dbReference>
<evidence type="ECO:0000256" key="1">
    <source>
        <dbReference type="ARBA" id="ARBA00022980"/>
    </source>
</evidence>
<keyword evidence="2 3" id="KW-0687">Ribonucleoprotein</keyword>
<accession>A0A8T7M5E4</accession>
<comment type="caution">
    <text evidence="4">The sequence shown here is derived from an EMBL/GenBank/DDBJ whole genome shotgun (WGS) entry which is preliminary data.</text>
</comment>
<sequence>MRLGRKKMPVYRLVVTESASARNGRFIETIGTYNPIGATETVQLNSERAKYWISVGAQPTAAAAGILRRNGVEFKGHPKGEYVAADSK</sequence>
<gene>
    <name evidence="3 4" type="primary">rpsP</name>
    <name evidence="4" type="ORF">HXX08_15930</name>
</gene>
<dbReference type="EMBL" id="JACATZ010000003">
    <property type="protein sequence ID" value="NWJ47347.1"/>
    <property type="molecule type" value="Genomic_DNA"/>
</dbReference>
<proteinExistence type="inferred from homology"/>
<dbReference type="InterPro" id="IPR023803">
    <property type="entry name" value="Ribosomal_bS16_dom_sf"/>
</dbReference>
<dbReference type="Pfam" id="PF00886">
    <property type="entry name" value="Ribosomal_S16"/>
    <property type="match status" value="1"/>
</dbReference>
<dbReference type="GO" id="GO:0005737">
    <property type="term" value="C:cytoplasm"/>
    <property type="evidence" value="ECO:0007669"/>
    <property type="project" value="UniProtKB-ARBA"/>
</dbReference>
<dbReference type="GO" id="GO:0003735">
    <property type="term" value="F:structural constituent of ribosome"/>
    <property type="evidence" value="ECO:0007669"/>
    <property type="project" value="InterPro"/>
</dbReference>
<dbReference type="HAMAP" id="MF_00385">
    <property type="entry name" value="Ribosomal_bS16"/>
    <property type="match status" value="1"/>
</dbReference>
<dbReference type="GO" id="GO:0015935">
    <property type="term" value="C:small ribosomal subunit"/>
    <property type="evidence" value="ECO:0007669"/>
    <property type="project" value="TreeGrafter"/>
</dbReference>
<dbReference type="Proteomes" id="UP000521676">
    <property type="component" value="Unassembled WGS sequence"/>
</dbReference>
<evidence type="ECO:0000313" key="5">
    <source>
        <dbReference type="Proteomes" id="UP000521676"/>
    </source>
</evidence>
<evidence type="ECO:0000256" key="2">
    <source>
        <dbReference type="ARBA" id="ARBA00023274"/>
    </source>
</evidence>
<protein>
    <recommendedName>
        <fullName evidence="3">Small ribosomal subunit protein bS16</fullName>
    </recommendedName>
</protein>
<dbReference type="PANTHER" id="PTHR12919:SF20">
    <property type="entry name" value="SMALL RIBOSOMAL SUBUNIT PROTEIN BS16M"/>
    <property type="match status" value="1"/>
</dbReference>
<organism evidence="4 5">
    <name type="scientific">Candidatus Chlorohelix allophototropha</name>
    <dbReference type="NCBI Taxonomy" id="3003348"/>
    <lineage>
        <taxon>Bacteria</taxon>
        <taxon>Bacillati</taxon>
        <taxon>Chloroflexota</taxon>
        <taxon>Chloroflexia</taxon>
        <taxon>Candidatus Chloroheliales</taxon>
        <taxon>Candidatus Chloroheliaceae</taxon>
        <taxon>Candidatus Chlorohelix</taxon>
    </lineage>
</organism>
<name>A0A8T7M5E4_9CHLR</name>
<dbReference type="AlphaFoldDB" id="A0A8T7M5E4"/>
<keyword evidence="1 3" id="KW-0689">Ribosomal protein</keyword>
<reference evidence="4 5" key="1">
    <citation type="submission" date="2020-06" db="EMBL/GenBank/DDBJ databases">
        <title>Anoxygenic phototrophic Chloroflexota member uses a Type I reaction center.</title>
        <authorList>
            <person name="Tsuji J.M."/>
            <person name="Shaw N.A."/>
            <person name="Nagashima S."/>
            <person name="Venkiteswaran J."/>
            <person name="Schiff S.L."/>
            <person name="Hanada S."/>
            <person name="Tank M."/>
            <person name="Neufeld J.D."/>
        </authorList>
    </citation>
    <scope>NUCLEOTIDE SEQUENCE [LARGE SCALE GENOMIC DNA]</scope>
    <source>
        <strain evidence="4">L227-S17</strain>
    </source>
</reference>